<evidence type="ECO:0000313" key="5">
    <source>
        <dbReference type="Proteomes" id="UP000637002"/>
    </source>
</evidence>
<feature type="domain" description="Aerobactin siderophore biosynthesis IucA/IucC N-terminal" evidence="2">
    <location>
        <begin position="162"/>
        <end position="396"/>
    </location>
</feature>
<gene>
    <name evidence="4" type="primary">iucA</name>
    <name evidence="4" type="ORF">GCM10010994_53520</name>
</gene>
<dbReference type="InterPro" id="IPR022770">
    <property type="entry name" value="IucA/IucC-like_C"/>
</dbReference>
<dbReference type="PANTHER" id="PTHR34384:SF5">
    <property type="entry name" value="L-2,3-DIAMINOPROPANOATE--CITRATE LIGASE"/>
    <property type="match status" value="1"/>
</dbReference>
<dbReference type="Gene3D" id="1.10.510.40">
    <property type="match status" value="1"/>
</dbReference>
<dbReference type="Pfam" id="PF04183">
    <property type="entry name" value="IucA_IucC"/>
    <property type="match status" value="1"/>
</dbReference>
<sequence>MIESRISSVEAALQISARAFLNSLLREYAGCRIEPVEASAVSPGETAGVAAPAVAAREAGWRALIALPGRDSHIAVGVAHASRVGYLSFQLPLHELTETSAPRPIGFMEFATLVAAEPAIGNGDGGRALTFLRRVLDSVANIDDVLSRPGPAPAVFGQRDPSFIEGERALRFGHAVHPTPRSRDQFTREDSRRFAAEYGHGFALRWWAAAPEFVTQGASGATPATGLSAALAAGDAALAPQVKAAGGDGRVLLPMHPWQASRLALEPEIDALFRAGLLTDLGASGAPWYATSSLRSIYAPHADWMLKVSLSLRLTNSERIIELHECERGVEIDKLLAGGLGERLASRLPTFQVLGEPAYLALKSLDGRTLPATTVVFRANPFKHDGPPAAMLAGLCEIYADGRGSALGDILLRLAEQEGATAAAVAQRWFDRFLQVVVAPLLIVQADYGLLFGAHQQNIVVGLAGGWPVKLYFRDCQGTGYVSEFLPQLAHDAPGVRLDAGHLFASAQAAQLAGYYLMANSVFAVIGTLATGGFADEPTLVAHLRELLEELSARPLRDKTCIDYLLHSPTLMSKGNFMICFRNVNENTDVIDPLAGYVALPNPIARA</sequence>
<dbReference type="PANTHER" id="PTHR34384">
    <property type="entry name" value="L-2,3-DIAMINOPROPANOATE--CITRATE LIGASE"/>
    <property type="match status" value="1"/>
</dbReference>
<reference evidence="4" key="2">
    <citation type="submission" date="2020-09" db="EMBL/GenBank/DDBJ databases">
        <authorList>
            <person name="Sun Q."/>
            <person name="Zhou Y."/>
        </authorList>
    </citation>
    <scope>NUCLEOTIDE SEQUENCE</scope>
    <source>
        <strain evidence="4">CGMCC 1.12919</strain>
    </source>
</reference>
<dbReference type="Pfam" id="PF06276">
    <property type="entry name" value="FhuF"/>
    <property type="match status" value="1"/>
</dbReference>
<dbReference type="GO" id="GO:0019290">
    <property type="term" value="P:siderophore biosynthetic process"/>
    <property type="evidence" value="ECO:0007669"/>
    <property type="project" value="InterPro"/>
</dbReference>
<name>A0A916UUU4_9HYPH</name>
<dbReference type="GO" id="GO:0016881">
    <property type="term" value="F:acid-amino acid ligase activity"/>
    <property type="evidence" value="ECO:0007669"/>
    <property type="project" value="UniProtKB-ARBA"/>
</dbReference>
<evidence type="ECO:0000256" key="1">
    <source>
        <dbReference type="ARBA" id="ARBA00007832"/>
    </source>
</evidence>
<dbReference type="InterPro" id="IPR037455">
    <property type="entry name" value="LucA/IucC-like"/>
</dbReference>
<dbReference type="RefSeq" id="WP_188612244.1">
    <property type="nucleotide sequence ID" value="NZ_BMGG01000011.1"/>
</dbReference>
<dbReference type="EMBL" id="BMGG01000011">
    <property type="protein sequence ID" value="GGC88908.1"/>
    <property type="molecule type" value="Genomic_DNA"/>
</dbReference>
<comment type="caution">
    <text evidence="4">The sequence shown here is derived from an EMBL/GenBank/DDBJ whole genome shotgun (WGS) entry which is preliminary data.</text>
</comment>
<accession>A0A916UUU4</accession>
<protein>
    <submittedName>
        <fullName evidence="4">Aerobactin siderophore biosynthesis protein IucA</fullName>
    </submittedName>
</protein>
<comment type="similarity">
    <text evidence="1">Belongs to the IucA/IucC family.</text>
</comment>
<evidence type="ECO:0000259" key="2">
    <source>
        <dbReference type="Pfam" id="PF04183"/>
    </source>
</evidence>
<dbReference type="Proteomes" id="UP000637002">
    <property type="component" value="Unassembled WGS sequence"/>
</dbReference>
<proteinExistence type="inferred from homology"/>
<evidence type="ECO:0000259" key="3">
    <source>
        <dbReference type="Pfam" id="PF06276"/>
    </source>
</evidence>
<organism evidence="4 5">
    <name type="scientific">Chelatococcus reniformis</name>
    <dbReference type="NCBI Taxonomy" id="1494448"/>
    <lineage>
        <taxon>Bacteria</taxon>
        <taxon>Pseudomonadati</taxon>
        <taxon>Pseudomonadota</taxon>
        <taxon>Alphaproteobacteria</taxon>
        <taxon>Hyphomicrobiales</taxon>
        <taxon>Chelatococcaceae</taxon>
        <taxon>Chelatococcus</taxon>
    </lineage>
</organism>
<feature type="domain" description="Aerobactin siderophore biosynthesis IucA/IucC-like C-terminal" evidence="3">
    <location>
        <begin position="427"/>
        <end position="588"/>
    </location>
</feature>
<dbReference type="AlphaFoldDB" id="A0A916UUU4"/>
<dbReference type="InterPro" id="IPR007310">
    <property type="entry name" value="Aerobactin_biosyn_IucA/IucC_N"/>
</dbReference>
<evidence type="ECO:0000313" key="4">
    <source>
        <dbReference type="EMBL" id="GGC88908.1"/>
    </source>
</evidence>
<reference evidence="4" key="1">
    <citation type="journal article" date="2014" name="Int. J. Syst. Evol. Microbiol.">
        <title>Complete genome sequence of Corynebacterium casei LMG S-19264T (=DSM 44701T), isolated from a smear-ripened cheese.</title>
        <authorList>
            <consortium name="US DOE Joint Genome Institute (JGI-PGF)"/>
            <person name="Walter F."/>
            <person name="Albersmeier A."/>
            <person name="Kalinowski J."/>
            <person name="Ruckert C."/>
        </authorList>
    </citation>
    <scope>NUCLEOTIDE SEQUENCE</scope>
    <source>
        <strain evidence="4">CGMCC 1.12919</strain>
    </source>
</reference>
<keyword evidence="5" id="KW-1185">Reference proteome</keyword>